<accession>A0A935Q0L6</accession>
<sequence length="294" mass="32668">MTSAFFRDCADCPEMVIVPAGRFTMGAPASEEGSDDGERPQHLVTVKSFALGRSEVTVADFERFVKASGYRSDAERNTRVRGFGDGCYTYISRPSGWEAGRSWHDPGFKQGAANPAVCVSWNDAQAYAAWLSKRTGRIYRLLSEAEWEYAARAGTTTSRYWGEDPNHACKFANVADRALAVKGPLFSQSGEAATIHDCDDRHAETAPVGSFRPNAFGLYDMLGNVWEWTQDCGINRYADAPRDGSAWLRIQLCLSEVPRRLLARRSRRRAGGRTQRVRSRVPELPPGFPPCQDD</sequence>
<dbReference type="Proteomes" id="UP000697998">
    <property type="component" value="Unassembled WGS sequence"/>
</dbReference>
<feature type="compositionally biased region" description="Pro residues" evidence="1">
    <location>
        <begin position="283"/>
        <end position="294"/>
    </location>
</feature>
<name>A0A935Q0L6_9PROT</name>
<dbReference type="InterPro" id="IPR016187">
    <property type="entry name" value="CTDL_fold"/>
</dbReference>
<evidence type="ECO:0000313" key="4">
    <source>
        <dbReference type="Proteomes" id="UP000697998"/>
    </source>
</evidence>
<evidence type="ECO:0000313" key="3">
    <source>
        <dbReference type="EMBL" id="MBK7675778.1"/>
    </source>
</evidence>
<dbReference type="InterPro" id="IPR042095">
    <property type="entry name" value="SUMF_sf"/>
</dbReference>
<gene>
    <name evidence="3" type="ORF">IPJ27_14055</name>
</gene>
<dbReference type="Gene3D" id="3.90.1580.10">
    <property type="entry name" value="paralog of FGE (formylglycine-generating enzyme)"/>
    <property type="match status" value="1"/>
</dbReference>
<feature type="region of interest" description="Disordered" evidence="1">
    <location>
        <begin position="266"/>
        <end position="294"/>
    </location>
</feature>
<dbReference type="InterPro" id="IPR051043">
    <property type="entry name" value="Sulfatase_Mod_Factor_Kinase"/>
</dbReference>
<evidence type="ECO:0000256" key="1">
    <source>
        <dbReference type="SAM" id="MobiDB-lite"/>
    </source>
</evidence>
<dbReference type="PANTHER" id="PTHR23150">
    <property type="entry name" value="SULFATASE MODIFYING FACTOR 1, 2"/>
    <property type="match status" value="1"/>
</dbReference>
<dbReference type="PANTHER" id="PTHR23150:SF35">
    <property type="entry name" value="BLL6746 PROTEIN"/>
    <property type="match status" value="1"/>
</dbReference>
<dbReference type="Pfam" id="PF03781">
    <property type="entry name" value="FGE-sulfatase"/>
    <property type="match status" value="1"/>
</dbReference>
<reference evidence="3 4" key="1">
    <citation type="submission" date="2020-10" db="EMBL/GenBank/DDBJ databases">
        <title>Connecting structure to function with the recovery of over 1000 high-quality activated sludge metagenome-assembled genomes encoding full-length rRNA genes using long-read sequencing.</title>
        <authorList>
            <person name="Singleton C.M."/>
            <person name="Petriglieri F."/>
            <person name="Kristensen J.M."/>
            <person name="Kirkegaard R.H."/>
            <person name="Michaelsen T.Y."/>
            <person name="Andersen M.H."/>
            <person name="Karst S.M."/>
            <person name="Dueholm M.S."/>
            <person name="Nielsen P.H."/>
            <person name="Albertsen M."/>
        </authorList>
    </citation>
    <scope>NUCLEOTIDE SEQUENCE [LARGE SCALE GENOMIC DNA]</scope>
    <source>
        <strain evidence="3">EsbW_18-Q3-R4-48_BATAC.285</strain>
    </source>
</reference>
<proteinExistence type="predicted"/>
<dbReference type="InterPro" id="IPR005532">
    <property type="entry name" value="SUMF_dom"/>
</dbReference>
<dbReference type="SUPFAM" id="SSF56436">
    <property type="entry name" value="C-type lectin-like"/>
    <property type="match status" value="1"/>
</dbReference>
<feature type="compositionally biased region" description="Basic residues" evidence="1">
    <location>
        <begin position="266"/>
        <end position="279"/>
    </location>
</feature>
<feature type="domain" description="Sulfatase-modifying factor enzyme-like" evidence="2">
    <location>
        <begin position="12"/>
        <end position="245"/>
    </location>
</feature>
<dbReference type="AlphaFoldDB" id="A0A935Q0L6"/>
<organism evidence="3 4">
    <name type="scientific">Candidatus Accumulibacter proximus</name>
    <dbReference type="NCBI Taxonomy" id="2954385"/>
    <lineage>
        <taxon>Bacteria</taxon>
        <taxon>Pseudomonadati</taxon>
        <taxon>Pseudomonadota</taxon>
        <taxon>Betaproteobacteria</taxon>
        <taxon>Candidatus Accumulibacter</taxon>
    </lineage>
</organism>
<comment type="caution">
    <text evidence="3">The sequence shown here is derived from an EMBL/GenBank/DDBJ whole genome shotgun (WGS) entry which is preliminary data.</text>
</comment>
<protein>
    <submittedName>
        <fullName evidence="3">Formylglycine-generating enzyme family protein</fullName>
    </submittedName>
</protein>
<dbReference type="GO" id="GO:0120147">
    <property type="term" value="F:formylglycine-generating oxidase activity"/>
    <property type="evidence" value="ECO:0007669"/>
    <property type="project" value="TreeGrafter"/>
</dbReference>
<dbReference type="EMBL" id="JADJMH010000014">
    <property type="protein sequence ID" value="MBK7675778.1"/>
    <property type="molecule type" value="Genomic_DNA"/>
</dbReference>
<evidence type="ECO:0000259" key="2">
    <source>
        <dbReference type="Pfam" id="PF03781"/>
    </source>
</evidence>